<evidence type="ECO:0000313" key="13">
    <source>
        <dbReference type="Proteomes" id="UP000654604"/>
    </source>
</evidence>
<keyword evidence="5 10" id="KW-0315">Glutamine amidotransferase</keyword>
<evidence type="ECO:0000256" key="3">
    <source>
        <dbReference type="ARBA" id="ARBA00022605"/>
    </source>
</evidence>
<feature type="active site" description="Nucleophile" evidence="10">
    <location>
        <position position="80"/>
    </location>
</feature>
<dbReference type="EMBL" id="JADEWC010000001">
    <property type="protein sequence ID" value="MBE9221212.1"/>
    <property type="molecule type" value="Genomic_DNA"/>
</dbReference>
<dbReference type="Pfam" id="PF00117">
    <property type="entry name" value="GATase"/>
    <property type="match status" value="1"/>
</dbReference>
<feature type="domain" description="Glutamine amidotransferase" evidence="11">
    <location>
        <begin position="5"/>
        <end position="201"/>
    </location>
</feature>
<dbReference type="EC" id="4.3.2.10" evidence="10"/>
<evidence type="ECO:0000256" key="5">
    <source>
        <dbReference type="ARBA" id="ARBA00022962"/>
    </source>
</evidence>
<proteinExistence type="inferred from homology"/>
<keyword evidence="7 10" id="KW-0456">Lyase</keyword>
<organism evidence="12 13">
    <name type="scientific">Cyanobacterium stanieri LEGE 03274</name>
    <dbReference type="NCBI Taxonomy" id="1828756"/>
    <lineage>
        <taxon>Bacteria</taxon>
        <taxon>Bacillati</taxon>
        <taxon>Cyanobacteriota</taxon>
        <taxon>Cyanophyceae</taxon>
        <taxon>Oscillatoriophycideae</taxon>
        <taxon>Chroococcales</taxon>
        <taxon>Geminocystaceae</taxon>
        <taxon>Cyanobacterium</taxon>
    </lineage>
</organism>
<dbReference type="RefSeq" id="WP_193799408.1">
    <property type="nucleotide sequence ID" value="NZ_JADEWC010000001.1"/>
</dbReference>
<evidence type="ECO:0000313" key="12">
    <source>
        <dbReference type="EMBL" id="MBE9221212.1"/>
    </source>
</evidence>
<dbReference type="InterPro" id="IPR010139">
    <property type="entry name" value="Imidazole-glycPsynth_HisH"/>
</dbReference>
<comment type="subunit">
    <text evidence="2 10">Heterodimer of HisH and HisF.</text>
</comment>
<dbReference type="Gene3D" id="3.40.50.880">
    <property type="match status" value="1"/>
</dbReference>
<dbReference type="PANTHER" id="PTHR42701">
    <property type="entry name" value="IMIDAZOLE GLYCEROL PHOSPHATE SYNTHASE SUBUNIT HISH"/>
    <property type="match status" value="1"/>
</dbReference>
<evidence type="ECO:0000256" key="8">
    <source>
        <dbReference type="ARBA" id="ARBA00047838"/>
    </source>
</evidence>
<dbReference type="PANTHER" id="PTHR42701:SF1">
    <property type="entry name" value="IMIDAZOLE GLYCEROL PHOSPHATE SYNTHASE SUBUNIT HISH"/>
    <property type="match status" value="1"/>
</dbReference>
<name>A0ABR9V035_9CHRO</name>
<comment type="catalytic activity">
    <reaction evidence="8 10">
        <text>5-[(5-phospho-1-deoxy-D-ribulos-1-ylimino)methylamino]-1-(5-phospho-beta-D-ribosyl)imidazole-4-carboxamide + L-glutamine = D-erythro-1-(imidazol-4-yl)glycerol 3-phosphate + 5-amino-1-(5-phospho-beta-D-ribosyl)imidazole-4-carboxamide + L-glutamate + H(+)</text>
        <dbReference type="Rhea" id="RHEA:24793"/>
        <dbReference type="ChEBI" id="CHEBI:15378"/>
        <dbReference type="ChEBI" id="CHEBI:29985"/>
        <dbReference type="ChEBI" id="CHEBI:58278"/>
        <dbReference type="ChEBI" id="CHEBI:58359"/>
        <dbReference type="ChEBI" id="CHEBI:58475"/>
        <dbReference type="ChEBI" id="CHEBI:58525"/>
        <dbReference type="EC" id="4.3.2.10"/>
    </reaction>
</comment>
<accession>A0ABR9V035</accession>
<feature type="active site" evidence="10">
    <location>
        <position position="185"/>
    </location>
</feature>
<gene>
    <name evidence="10 12" type="primary">hisH</name>
    <name evidence="12" type="ORF">IQ215_00735</name>
</gene>
<dbReference type="Proteomes" id="UP000654604">
    <property type="component" value="Unassembled WGS sequence"/>
</dbReference>
<evidence type="ECO:0000256" key="6">
    <source>
        <dbReference type="ARBA" id="ARBA00023102"/>
    </source>
</evidence>
<protein>
    <recommendedName>
        <fullName evidence="10">Imidazole glycerol phosphate synthase subunit HisH</fullName>
        <ecNumber evidence="10">4.3.2.10</ecNumber>
    </recommendedName>
    <alternativeName>
        <fullName evidence="10">IGP synthase glutaminase subunit</fullName>
        <ecNumber evidence="10">3.5.1.2</ecNumber>
    </alternativeName>
    <alternativeName>
        <fullName evidence="10">IGP synthase subunit HisH</fullName>
    </alternativeName>
    <alternativeName>
        <fullName evidence="10">ImGP synthase subunit HisH</fullName>
        <shortName evidence="10">IGPS subunit HisH</shortName>
    </alternativeName>
</protein>
<keyword evidence="13" id="KW-1185">Reference proteome</keyword>
<evidence type="ECO:0000256" key="7">
    <source>
        <dbReference type="ARBA" id="ARBA00023239"/>
    </source>
</evidence>
<comment type="catalytic activity">
    <reaction evidence="9 10">
        <text>L-glutamine + H2O = L-glutamate + NH4(+)</text>
        <dbReference type="Rhea" id="RHEA:15889"/>
        <dbReference type="ChEBI" id="CHEBI:15377"/>
        <dbReference type="ChEBI" id="CHEBI:28938"/>
        <dbReference type="ChEBI" id="CHEBI:29985"/>
        <dbReference type="ChEBI" id="CHEBI:58359"/>
        <dbReference type="EC" id="3.5.1.2"/>
    </reaction>
</comment>
<evidence type="ECO:0000259" key="11">
    <source>
        <dbReference type="Pfam" id="PF00117"/>
    </source>
</evidence>
<keyword evidence="10" id="KW-0963">Cytoplasm</keyword>
<evidence type="ECO:0000256" key="9">
    <source>
        <dbReference type="ARBA" id="ARBA00049534"/>
    </source>
</evidence>
<feature type="active site" evidence="10">
    <location>
        <position position="187"/>
    </location>
</feature>
<evidence type="ECO:0000256" key="1">
    <source>
        <dbReference type="ARBA" id="ARBA00005091"/>
    </source>
</evidence>
<comment type="caution">
    <text evidence="12">The sequence shown here is derived from an EMBL/GenBank/DDBJ whole genome shotgun (WGS) entry which is preliminary data.</text>
</comment>
<evidence type="ECO:0000256" key="4">
    <source>
        <dbReference type="ARBA" id="ARBA00022801"/>
    </source>
</evidence>
<evidence type="ECO:0000256" key="2">
    <source>
        <dbReference type="ARBA" id="ARBA00011152"/>
    </source>
</evidence>
<dbReference type="NCBIfam" id="TIGR01855">
    <property type="entry name" value="IMP_synth_hisH"/>
    <property type="match status" value="1"/>
</dbReference>
<sequence length="209" mass="22792">MKIAVIDYDMGNLHSVCKGLEKAGAIPEITDSAEVIAQAKAIVLPGVGSFDPAMEHLKERNLIEPLKGAIASGTPFLGICLGLQILFESSEEGKEQGLGVIKGKVRRFQSEPDLTIPHMGWNTMTKTQAVHPLWAGLPPEPYLYFVHSFYVDPTDKSVIAGEVTHGSQKVTSAIAHKNLMAVQFHPEKSSDYGLKILSNFVNLIENKKN</sequence>
<dbReference type="InterPro" id="IPR017926">
    <property type="entry name" value="GATASE"/>
</dbReference>
<reference evidence="12 13" key="1">
    <citation type="submission" date="2020-10" db="EMBL/GenBank/DDBJ databases">
        <authorList>
            <person name="Castelo-Branco R."/>
            <person name="Eusebio N."/>
            <person name="Adriana R."/>
            <person name="Vieira A."/>
            <person name="Brugerolle De Fraissinette N."/>
            <person name="Rezende De Castro R."/>
            <person name="Schneider M.P."/>
            <person name="Vasconcelos V."/>
            <person name="Leao P.N."/>
        </authorList>
    </citation>
    <scope>NUCLEOTIDE SEQUENCE [LARGE SCALE GENOMIC DNA]</scope>
    <source>
        <strain evidence="12 13">LEGE 03274</strain>
    </source>
</reference>
<comment type="function">
    <text evidence="10">IGPS catalyzes the conversion of PRFAR and glutamine to IGP, AICAR and glutamate. The HisH subunit catalyzes the hydrolysis of glutamine to glutamate and ammonia as part of the synthesis of IGP and AICAR. The resulting ammonia molecule is channeled to the active site of HisF.</text>
</comment>
<keyword evidence="3 10" id="KW-0028">Amino-acid biosynthesis</keyword>
<dbReference type="PIRSF" id="PIRSF000495">
    <property type="entry name" value="Amidotransf_hisH"/>
    <property type="match status" value="1"/>
</dbReference>
<dbReference type="CDD" id="cd01748">
    <property type="entry name" value="GATase1_IGP_Synthase"/>
    <property type="match status" value="1"/>
</dbReference>
<comment type="pathway">
    <text evidence="1 10">Amino-acid biosynthesis; L-histidine biosynthesis; L-histidine from 5-phospho-alpha-D-ribose 1-diphosphate: step 5/9.</text>
</comment>
<dbReference type="HAMAP" id="MF_00278">
    <property type="entry name" value="HisH"/>
    <property type="match status" value="1"/>
</dbReference>
<evidence type="ECO:0000256" key="10">
    <source>
        <dbReference type="HAMAP-Rule" id="MF_00278"/>
    </source>
</evidence>
<dbReference type="PROSITE" id="PS51273">
    <property type="entry name" value="GATASE_TYPE_1"/>
    <property type="match status" value="1"/>
</dbReference>
<dbReference type="EC" id="3.5.1.2" evidence="10"/>
<dbReference type="SUPFAM" id="SSF52317">
    <property type="entry name" value="Class I glutamine amidotransferase-like"/>
    <property type="match status" value="1"/>
</dbReference>
<dbReference type="InterPro" id="IPR029062">
    <property type="entry name" value="Class_I_gatase-like"/>
</dbReference>
<comment type="subcellular location">
    <subcellularLocation>
        <location evidence="10">Cytoplasm</location>
    </subcellularLocation>
</comment>
<keyword evidence="4 10" id="KW-0378">Hydrolase</keyword>
<keyword evidence="6 10" id="KW-0368">Histidine biosynthesis</keyword>